<dbReference type="EMBL" id="JBHTOF010000014">
    <property type="protein sequence ID" value="MFD1464678.1"/>
    <property type="molecule type" value="Genomic_DNA"/>
</dbReference>
<dbReference type="Proteomes" id="UP001597244">
    <property type="component" value="Unassembled WGS sequence"/>
</dbReference>
<evidence type="ECO:0000313" key="3">
    <source>
        <dbReference type="Proteomes" id="UP001597244"/>
    </source>
</evidence>
<protein>
    <recommendedName>
        <fullName evidence="4">Immunity protein</fullName>
    </recommendedName>
</protein>
<organism evidence="2 3">
    <name type="scientific">Lapidilactobacillus mulanensis</name>
    <dbReference type="NCBI Taxonomy" id="2485999"/>
    <lineage>
        <taxon>Bacteria</taxon>
        <taxon>Bacillati</taxon>
        <taxon>Bacillota</taxon>
        <taxon>Bacilli</taxon>
        <taxon>Lactobacillales</taxon>
        <taxon>Lactobacillaceae</taxon>
        <taxon>Lapidilactobacillus</taxon>
    </lineage>
</organism>
<sequence length="63" mass="7019">MTKLFGAIAILAALFEAWQAWRYFKLIRDHGNKDTPPLVGFGIWGAIVFAVALMAGGIFLLFY</sequence>
<dbReference type="RefSeq" id="WP_125576820.1">
    <property type="nucleotide sequence ID" value="NZ_JBHTOF010000014.1"/>
</dbReference>
<keyword evidence="1" id="KW-0812">Transmembrane</keyword>
<reference evidence="3" key="1">
    <citation type="journal article" date="2019" name="Int. J. Syst. Evol. Microbiol.">
        <title>The Global Catalogue of Microorganisms (GCM) 10K type strain sequencing project: providing services to taxonomists for standard genome sequencing and annotation.</title>
        <authorList>
            <consortium name="The Broad Institute Genomics Platform"/>
            <consortium name="The Broad Institute Genome Sequencing Center for Infectious Disease"/>
            <person name="Wu L."/>
            <person name="Ma J."/>
        </authorList>
    </citation>
    <scope>NUCLEOTIDE SEQUENCE [LARGE SCALE GENOMIC DNA]</scope>
    <source>
        <strain evidence="3">CCM 8951</strain>
    </source>
</reference>
<comment type="caution">
    <text evidence="2">The sequence shown here is derived from an EMBL/GenBank/DDBJ whole genome shotgun (WGS) entry which is preliminary data.</text>
</comment>
<accession>A0ABW4DLA6</accession>
<name>A0ABW4DLA6_9LACO</name>
<evidence type="ECO:0000313" key="2">
    <source>
        <dbReference type="EMBL" id="MFD1464678.1"/>
    </source>
</evidence>
<keyword evidence="1" id="KW-0472">Membrane</keyword>
<proteinExistence type="predicted"/>
<gene>
    <name evidence="2" type="ORF">ACFQ4L_01045</name>
</gene>
<evidence type="ECO:0008006" key="4">
    <source>
        <dbReference type="Google" id="ProtNLM"/>
    </source>
</evidence>
<keyword evidence="1" id="KW-1133">Transmembrane helix</keyword>
<keyword evidence="3" id="KW-1185">Reference proteome</keyword>
<evidence type="ECO:0000256" key="1">
    <source>
        <dbReference type="SAM" id="Phobius"/>
    </source>
</evidence>
<feature type="transmembrane region" description="Helical" evidence="1">
    <location>
        <begin position="43"/>
        <end position="62"/>
    </location>
</feature>